<dbReference type="SUPFAM" id="SSF102114">
    <property type="entry name" value="Radical SAM enzymes"/>
    <property type="match status" value="1"/>
</dbReference>
<dbReference type="EMBL" id="BARV01039689">
    <property type="protein sequence ID" value="GAI47398.1"/>
    <property type="molecule type" value="Genomic_DNA"/>
</dbReference>
<dbReference type="Gene3D" id="3.80.30.20">
    <property type="entry name" value="tm_1862 like domain"/>
    <property type="match status" value="1"/>
</dbReference>
<dbReference type="InterPro" id="IPR020612">
    <property type="entry name" value="Methylthiotransferase_CS"/>
</dbReference>
<accession>X1NUV5</accession>
<evidence type="ECO:0000259" key="2">
    <source>
        <dbReference type="PROSITE" id="PS51918"/>
    </source>
</evidence>
<feature type="non-terminal residue" evidence="3">
    <location>
        <position position="1"/>
    </location>
</feature>
<dbReference type="InterPro" id="IPR007197">
    <property type="entry name" value="rSAM"/>
</dbReference>
<dbReference type="GO" id="GO:0005829">
    <property type="term" value="C:cytosol"/>
    <property type="evidence" value="ECO:0007669"/>
    <property type="project" value="TreeGrafter"/>
</dbReference>
<feature type="domain" description="Radical SAM core" evidence="2">
    <location>
        <begin position="68"/>
        <end position="144"/>
    </location>
</feature>
<dbReference type="PROSITE" id="PS01278">
    <property type="entry name" value="MTTASE_RADICAL"/>
    <property type="match status" value="1"/>
</dbReference>
<dbReference type="InterPro" id="IPR023404">
    <property type="entry name" value="rSAM_horseshoe"/>
</dbReference>
<dbReference type="InterPro" id="IPR058240">
    <property type="entry name" value="rSAM_sf"/>
</dbReference>
<sequence length="144" mass="16993">FKTILTGCILRKDQKKFKNFFDFVLPIKTLEFWPVILKEKKYSFYLNQRSPSFIKKFDLGYLKVSPKYRKNFSVFIPISTGCNNFCAYCVVPFTRGPLICRPHEDILKEIENSIKKGAKEVWLLGQNVNDYRSPTDPLIDFPFY</sequence>
<dbReference type="PANTHER" id="PTHR43020">
    <property type="entry name" value="CDK5 REGULATORY SUBUNIT-ASSOCIATED PROTEIN 1"/>
    <property type="match status" value="1"/>
</dbReference>
<organism evidence="3">
    <name type="scientific">marine sediment metagenome</name>
    <dbReference type="NCBI Taxonomy" id="412755"/>
    <lineage>
        <taxon>unclassified sequences</taxon>
        <taxon>metagenomes</taxon>
        <taxon>ecological metagenomes</taxon>
    </lineage>
</organism>
<reference evidence="3" key="1">
    <citation type="journal article" date="2014" name="Front. Microbiol.">
        <title>High frequency of phylogenetically diverse reductive dehalogenase-homologous genes in deep subseafloor sedimentary metagenomes.</title>
        <authorList>
            <person name="Kawai M."/>
            <person name="Futagami T."/>
            <person name="Toyoda A."/>
            <person name="Takaki Y."/>
            <person name="Nishi S."/>
            <person name="Hori S."/>
            <person name="Arai W."/>
            <person name="Tsubouchi T."/>
            <person name="Morono Y."/>
            <person name="Uchiyama I."/>
            <person name="Ito T."/>
            <person name="Fujiyama A."/>
            <person name="Inagaki F."/>
            <person name="Takami H."/>
        </authorList>
    </citation>
    <scope>NUCLEOTIDE SEQUENCE</scope>
    <source>
        <strain evidence="3">Expedition CK06-06</strain>
    </source>
</reference>
<evidence type="ECO:0000313" key="3">
    <source>
        <dbReference type="EMBL" id="GAI47398.1"/>
    </source>
</evidence>
<name>X1NUV5_9ZZZZ</name>
<dbReference type="GO" id="GO:0051539">
    <property type="term" value="F:4 iron, 4 sulfur cluster binding"/>
    <property type="evidence" value="ECO:0007669"/>
    <property type="project" value="InterPro"/>
</dbReference>
<comment type="cofactor">
    <cofactor evidence="1">
        <name>[4Fe-4S] cluster</name>
        <dbReference type="ChEBI" id="CHEBI:49883"/>
    </cofactor>
</comment>
<evidence type="ECO:0000256" key="1">
    <source>
        <dbReference type="ARBA" id="ARBA00001966"/>
    </source>
</evidence>
<dbReference type="PANTHER" id="PTHR43020:SF2">
    <property type="entry name" value="MITOCHONDRIAL TRNA METHYLTHIOTRANSFERASE CDK5RAP1"/>
    <property type="match status" value="1"/>
</dbReference>
<dbReference type="AlphaFoldDB" id="X1NUV5"/>
<dbReference type="GO" id="GO:0035597">
    <property type="term" value="F:tRNA-2-methylthio-N(6)-dimethylallyladenosine(37) synthase activity"/>
    <property type="evidence" value="ECO:0007669"/>
    <property type="project" value="TreeGrafter"/>
</dbReference>
<dbReference type="Pfam" id="PF04055">
    <property type="entry name" value="Radical_SAM"/>
    <property type="match status" value="1"/>
</dbReference>
<proteinExistence type="predicted"/>
<protein>
    <recommendedName>
        <fullName evidence="2">Radical SAM core domain-containing protein</fullName>
    </recommendedName>
</protein>
<comment type="caution">
    <text evidence="3">The sequence shown here is derived from an EMBL/GenBank/DDBJ whole genome shotgun (WGS) entry which is preliminary data.</text>
</comment>
<dbReference type="SFLD" id="SFLDS00029">
    <property type="entry name" value="Radical_SAM"/>
    <property type="match status" value="1"/>
</dbReference>
<gene>
    <name evidence="3" type="ORF">S06H3_60750</name>
</gene>
<dbReference type="PROSITE" id="PS51918">
    <property type="entry name" value="RADICAL_SAM"/>
    <property type="match status" value="1"/>
</dbReference>